<gene>
    <name evidence="6" type="ORF">NA2_11999</name>
</gene>
<dbReference type="GO" id="GO:0022857">
    <property type="term" value="F:transmembrane transporter activity"/>
    <property type="evidence" value="ECO:0007669"/>
    <property type="project" value="InterPro"/>
</dbReference>
<feature type="transmembrane region" description="Helical" evidence="4">
    <location>
        <begin position="287"/>
        <end position="305"/>
    </location>
</feature>
<evidence type="ECO:0000313" key="6">
    <source>
        <dbReference type="EMBL" id="EKF18618.1"/>
    </source>
</evidence>
<feature type="transmembrane region" description="Helical" evidence="4">
    <location>
        <begin position="108"/>
        <end position="127"/>
    </location>
</feature>
<reference evidence="6 7" key="1">
    <citation type="journal article" date="2012" name="J. Bacteriol.">
        <title>Genome Sequence of Nitratireductor pacificus Type Strain pht-3B.</title>
        <authorList>
            <person name="Lai Q."/>
            <person name="Li G."/>
            <person name="Shao Z."/>
        </authorList>
    </citation>
    <scope>NUCLEOTIDE SEQUENCE [LARGE SCALE GENOMIC DNA]</scope>
    <source>
        <strain evidence="7">pht-3B</strain>
    </source>
</reference>
<name>K2N346_9HYPH</name>
<dbReference type="RefSeq" id="WP_008597172.1">
    <property type="nucleotide sequence ID" value="NZ_AMRM01000012.1"/>
</dbReference>
<feature type="transmembrane region" description="Helical" evidence="4">
    <location>
        <begin position="48"/>
        <end position="68"/>
    </location>
</feature>
<evidence type="ECO:0000256" key="4">
    <source>
        <dbReference type="SAM" id="Phobius"/>
    </source>
</evidence>
<feature type="transmembrane region" description="Helical" evidence="4">
    <location>
        <begin position="148"/>
        <end position="168"/>
    </location>
</feature>
<dbReference type="AlphaFoldDB" id="K2N346"/>
<keyword evidence="7" id="KW-1185">Reference proteome</keyword>
<dbReference type="SUPFAM" id="SSF103473">
    <property type="entry name" value="MFS general substrate transporter"/>
    <property type="match status" value="1"/>
</dbReference>
<feature type="transmembrane region" description="Helical" evidence="4">
    <location>
        <begin position="254"/>
        <end position="275"/>
    </location>
</feature>
<dbReference type="OrthoDB" id="65739at2"/>
<dbReference type="eggNOG" id="COG2814">
    <property type="taxonomic scope" value="Bacteria"/>
</dbReference>
<evidence type="ECO:0000256" key="3">
    <source>
        <dbReference type="ARBA" id="ARBA00023136"/>
    </source>
</evidence>
<feature type="transmembrane region" description="Helical" evidence="4">
    <location>
        <begin position="311"/>
        <end position="333"/>
    </location>
</feature>
<sequence>MTREKSFRIEALPLLGALAANAAAQSFILVVLPPLGRDLGFSPMETGLLLGLTALVLLISAPVWGHVSETRGRRFVLLAGLAGAALGPALMAAVIALRLDGALDQLPAFALLFAARTGQSLLAGGLLPAAQAWMSDRTTQERRAEGMGLLGASYGIGGIAGAGVAYALGGTAPTLALAGLAATVLVGFVLVRRSVFDRRREDATPGMPARILPLLRLVWPFLCVTFLGVAVYGVAQHVTALRLEDSFGFARTDAISRAGGALMGAALVMALVQTYGLRRLRLPPRRLALLGAGVAGAAMTGMVLATDALVLTIALLAMGAALGLLLPGNLAQLSLTAGQRAQGRAAGVNAVAQGLGMAAGPIAGAALHRLSPVAPSLAAAGMMATAALVILTTRRENGR</sequence>
<accession>K2N346</accession>
<dbReference type="Gene3D" id="1.20.1250.20">
    <property type="entry name" value="MFS general substrate transporter like domains"/>
    <property type="match status" value="1"/>
</dbReference>
<feature type="transmembrane region" description="Helical" evidence="4">
    <location>
        <begin position="211"/>
        <end position="234"/>
    </location>
</feature>
<dbReference type="InterPro" id="IPR020846">
    <property type="entry name" value="MFS_dom"/>
</dbReference>
<dbReference type="PANTHER" id="PTHR23546">
    <property type="entry name" value="TRANSPORT PROTEIN"/>
    <property type="match status" value="1"/>
</dbReference>
<evidence type="ECO:0000313" key="7">
    <source>
        <dbReference type="Proteomes" id="UP000006786"/>
    </source>
</evidence>
<keyword evidence="3 4" id="KW-0472">Membrane</keyword>
<feature type="transmembrane region" description="Helical" evidence="4">
    <location>
        <begin position="75"/>
        <end position="96"/>
    </location>
</feature>
<evidence type="ECO:0000259" key="5">
    <source>
        <dbReference type="PROSITE" id="PS50850"/>
    </source>
</evidence>
<organism evidence="6 7">
    <name type="scientific">Nitratireductor pacificus pht-3B</name>
    <dbReference type="NCBI Taxonomy" id="391937"/>
    <lineage>
        <taxon>Bacteria</taxon>
        <taxon>Pseudomonadati</taxon>
        <taxon>Pseudomonadota</taxon>
        <taxon>Alphaproteobacteria</taxon>
        <taxon>Hyphomicrobiales</taxon>
        <taxon>Phyllobacteriaceae</taxon>
        <taxon>Nitratireductor</taxon>
    </lineage>
</organism>
<dbReference type="EMBL" id="AMRM01000012">
    <property type="protein sequence ID" value="EKF18618.1"/>
    <property type="molecule type" value="Genomic_DNA"/>
</dbReference>
<dbReference type="PATRIC" id="fig|391937.3.peg.2466"/>
<dbReference type="InterPro" id="IPR011701">
    <property type="entry name" value="MFS"/>
</dbReference>
<feature type="domain" description="Major facilitator superfamily (MFS) profile" evidence="5">
    <location>
        <begin position="1"/>
        <end position="398"/>
    </location>
</feature>
<feature type="transmembrane region" description="Helical" evidence="4">
    <location>
        <begin position="345"/>
        <end position="367"/>
    </location>
</feature>
<evidence type="ECO:0000256" key="2">
    <source>
        <dbReference type="ARBA" id="ARBA00022989"/>
    </source>
</evidence>
<evidence type="ECO:0000256" key="1">
    <source>
        <dbReference type="ARBA" id="ARBA00022692"/>
    </source>
</evidence>
<dbReference type="PROSITE" id="PS50850">
    <property type="entry name" value="MFS"/>
    <property type="match status" value="1"/>
</dbReference>
<feature type="transmembrane region" description="Helical" evidence="4">
    <location>
        <begin position="373"/>
        <end position="393"/>
    </location>
</feature>
<keyword evidence="1 4" id="KW-0812">Transmembrane</keyword>
<dbReference type="Proteomes" id="UP000006786">
    <property type="component" value="Unassembled WGS sequence"/>
</dbReference>
<keyword evidence="2 4" id="KW-1133">Transmembrane helix</keyword>
<dbReference type="Pfam" id="PF07690">
    <property type="entry name" value="MFS_1"/>
    <property type="match status" value="1"/>
</dbReference>
<feature type="transmembrane region" description="Helical" evidence="4">
    <location>
        <begin position="174"/>
        <end position="191"/>
    </location>
</feature>
<comment type="caution">
    <text evidence="6">The sequence shown here is derived from an EMBL/GenBank/DDBJ whole genome shotgun (WGS) entry which is preliminary data.</text>
</comment>
<protein>
    <submittedName>
        <fullName evidence="6">Major facilitator superfamily transporter</fullName>
    </submittedName>
</protein>
<dbReference type="InterPro" id="IPR036259">
    <property type="entry name" value="MFS_trans_sf"/>
</dbReference>
<proteinExistence type="predicted"/>
<dbReference type="STRING" id="391937.NA2_11999"/>
<dbReference type="PANTHER" id="PTHR23546:SF1">
    <property type="entry name" value="MEMBRANE PROTEIN"/>
    <property type="match status" value="1"/>
</dbReference>